<evidence type="ECO:0000256" key="1">
    <source>
        <dbReference type="SAM" id="MobiDB-lite"/>
    </source>
</evidence>
<gene>
    <name evidence="2" type="ORF">ID875_17080</name>
</gene>
<name>A0A927GNJ2_STRGL</name>
<organism evidence="2">
    <name type="scientific">Streptomyces globisporus</name>
    <dbReference type="NCBI Taxonomy" id="1908"/>
    <lineage>
        <taxon>Bacteria</taxon>
        <taxon>Bacillati</taxon>
        <taxon>Actinomycetota</taxon>
        <taxon>Actinomycetes</taxon>
        <taxon>Kitasatosporales</taxon>
        <taxon>Streptomycetaceae</taxon>
        <taxon>Streptomyces</taxon>
    </lineage>
</organism>
<protein>
    <submittedName>
        <fullName evidence="2">Uncharacterized protein</fullName>
    </submittedName>
</protein>
<evidence type="ECO:0000313" key="2">
    <source>
        <dbReference type="EMBL" id="MBD2829505.1"/>
    </source>
</evidence>
<proteinExistence type="predicted"/>
<feature type="region of interest" description="Disordered" evidence="1">
    <location>
        <begin position="1"/>
        <end position="79"/>
    </location>
</feature>
<comment type="caution">
    <text evidence="2">The sequence shown here is derived from an EMBL/GenBank/DDBJ whole genome shotgun (WGS) entry which is preliminary data.</text>
</comment>
<feature type="compositionally biased region" description="Low complexity" evidence="1">
    <location>
        <begin position="38"/>
        <end position="50"/>
    </location>
</feature>
<sequence>MREAASSPPRVDRTEGPEAAPVRLSAPEERDPSRESADAGADEGAAPEPAVRAEGVPASRPAPPPDDRLTVPGAPTTTG</sequence>
<accession>A0A927GNJ2</accession>
<dbReference type="AlphaFoldDB" id="A0A927GNJ2"/>
<dbReference type="EMBL" id="JACWUS010000001">
    <property type="protein sequence ID" value="MBD2829505.1"/>
    <property type="molecule type" value="Genomic_DNA"/>
</dbReference>
<feature type="compositionally biased region" description="Basic and acidic residues" evidence="1">
    <location>
        <begin position="26"/>
        <end position="37"/>
    </location>
</feature>
<reference evidence="2" key="1">
    <citation type="journal article" date="2020" name="PLoS ONE">
        <title>Isolation and characterization of Streptomyces bacteriophages and Streptomyces strains encoding biosynthetic arsenals: Streptomyces strains and phages for antibiotic discovery.</title>
        <authorList>
            <person name="Montano E.T."/>
            <person name="Nideffer J.F."/>
            <person name="Brumage L."/>
            <person name="Erb M."/>
            <person name="Derman A.I."/>
            <person name="Davis J.P."/>
            <person name="Estrada E."/>
            <person name="Fu S."/>
            <person name="Le D."/>
            <person name="Vuppala A."/>
            <person name="Tran C."/>
            <person name="Luterstein E."/>
            <person name="Lakkaraju S."/>
            <person name="Panchagnula S."/>
            <person name="Ren C."/>
            <person name="Doan J."/>
            <person name="Tran S."/>
            <person name="Soriano J."/>
            <person name="Fujita Y."/>
            <person name="Gutala P."/>
            <person name="Fujii Q."/>
            <person name="Lee M."/>
            <person name="Bui A."/>
            <person name="Villarreal C."/>
            <person name="Shing S.R."/>
            <person name="Kim S."/>
            <person name="Freeman D."/>
            <person name="Racha V."/>
            <person name="Ho A."/>
            <person name="Kumar P."/>
            <person name="Falah K."/>
            <person name="Dawson T."/>
            <person name="Enustun E."/>
            <person name="Prichard A."/>
            <person name="Gomez A."/>
            <person name="Khanna K."/>
            <person name="Trigg S."/>
            <person name="Fernandez L."/>
            <person name="Pogliano K."/>
            <person name="Pogliano J."/>
        </authorList>
    </citation>
    <scope>NUCLEOTIDE SEQUENCE</scope>
    <source>
        <strain evidence="2">QF2</strain>
    </source>
</reference>